<evidence type="ECO:0000256" key="1">
    <source>
        <dbReference type="SAM" id="MobiDB-lite"/>
    </source>
</evidence>
<dbReference type="AlphaFoldDB" id="I0L9X1"/>
<sequence length="60" mass="6450">MLMRHSRPGPPIVRREGLHAFWLAFPGLVHAAGTATASTGRPTGRRPAGPPRRDRADVAV</sequence>
<comment type="caution">
    <text evidence="2">The sequence shown here is derived from an EMBL/GenBank/DDBJ whole genome shotgun (WGS) entry which is preliminary data.</text>
</comment>
<name>I0L9X1_9ACTN</name>
<gene>
    <name evidence="2" type="ORF">MILUP08_45502</name>
</gene>
<dbReference type="Proteomes" id="UP000003448">
    <property type="component" value="Unassembled WGS sequence"/>
</dbReference>
<dbReference type="EMBL" id="CAIE01000039">
    <property type="protein sequence ID" value="CCH20618.1"/>
    <property type="molecule type" value="Genomic_DNA"/>
</dbReference>
<evidence type="ECO:0000313" key="2">
    <source>
        <dbReference type="EMBL" id="CCH20618.1"/>
    </source>
</evidence>
<feature type="compositionally biased region" description="Basic and acidic residues" evidence="1">
    <location>
        <begin position="51"/>
        <end position="60"/>
    </location>
</feature>
<keyword evidence="3" id="KW-1185">Reference proteome</keyword>
<accession>I0L9X1</accession>
<organism evidence="2 3">
    <name type="scientific">Micromonospora lupini str. Lupac 08</name>
    <dbReference type="NCBI Taxonomy" id="1150864"/>
    <lineage>
        <taxon>Bacteria</taxon>
        <taxon>Bacillati</taxon>
        <taxon>Actinomycetota</taxon>
        <taxon>Actinomycetes</taxon>
        <taxon>Micromonosporales</taxon>
        <taxon>Micromonosporaceae</taxon>
        <taxon>Micromonospora</taxon>
    </lineage>
</organism>
<evidence type="ECO:0000313" key="3">
    <source>
        <dbReference type="Proteomes" id="UP000003448"/>
    </source>
</evidence>
<proteinExistence type="predicted"/>
<feature type="region of interest" description="Disordered" evidence="1">
    <location>
        <begin position="33"/>
        <end position="60"/>
    </location>
</feature>
<reference evidence="3" key="1">
    <citation type="journal article" date="2012" name="J. Bacteriol.">
        <title>Genome Sequence of Micromonospora lupini Lupac 08, Isolated from Root Nodules of Lupinus angustifolius.</title>
        <authorList>
            <person name="Alonso-Vega P."/>
            <person name="Normand P."/>
            <person name="Bacigalupe R."/>
            <person name="Pujic P."/>
            <person name="Lajus A."/>
            <person name="Vallenet D."/>
            <person name="Carro L."/>
            <person name="Coll P."/>
            <person name="Trujillo M.E."/>
        </authorList>
    </citation>
    <scope>NUCLEOTIDE SEQUENCE [LARGE SCALE GENOMIC DNA]</scope>
    <source>
        <strain evidence="3">Lupac 08</strain>
    </source>
</reference>
<protein>
    <submittedName>
        <fullName evidence="2">Uncharacterized protein</fullName>
    </submittedName>
</protein>